<feature type="transmembrane region" description="Helical" evidence="1">
    <location>
        <begin position="184"/>
        <end position="206"/>
    </location>
</feature>
<keyword evidence="1" id="KW-0472">Membrane</keyword>
<feature type="transmembrane region" description="Helical" evidence="1">
    <location>
        <begin position="303"/>
        <end position="328"/>
    </location>
</feature>
<evidence type="ECO:0008006" key="4">
    <source>
        <dbReference type="Google" id="ProtNLM"/>
    </source>
</evidence>
<keyword evidence="1" id="KW-0812">Transmembrane</keyword>
<sequence length="444" mass="48659">MENAWRNGTVSDRKFCLDCLPLLPETDRITYVEAAFTGSGNWLRITALRECALSVELPEGADEAIRELLILLTFGRTGALDRDLVETELRRLDEEGRYVRLRRVLARAPWITLAASLTQVATFLPAEPGLGLLTALAALYLLTPLYLLGVTMSAALPPKTAGNHLLHQIFGQSFRKNRPFNPPIITTIVVGGFLVMFNLLIVNVVVFDKVSEGASPLPASTAGSAATAMSCLVVLNGLITYLWTGLAVLRIRGLFEASFRSLLLRAIRNIAFFAASGAAGMGVLVLLGLAATATPSWVPLETVLVVAGSLIGAFLVFRLLAIPVRVVFRGVQTYRGHRRVLRAVESVRREDPGSLLQVLSGLRRPEEATAFLRRMRLRRDLHLYELDRAGIRSFVTLLNDPDAAASLLPPALIGSLGDDDLTAWRSNPDFCDELGRLEERLRVR</sequence>
<protein>
    <recommendedName>
        <fullName evidence="4">DUF2868 domain-containing protein</fullName>
    </recommendedName>
</protein>
<keyword evidence="3" id="KW-1185">Reference proteome</keyword>
<evidence type="ECO:0000256" key="1">
    <source>
        <dbReference type="SAM" id="Phobius"/>
    </source>
</evidence>
<reference evidence="3" key="1">
    <citation type="journal article" date="2019" name="Int. J. Syst. Evol. Microbiol.">
        <title>The Global Catalogue of Microorganisms (GCM) 10K type strain sequencing project: providing services to taxonomists for standard genome sequencing and annotation.</title>
        <authorList>
            <consortium name="The Broad Institute Genomics Platform"/>
            <consortium name="The Broad Institute Genome Sequencing Center for Infectious Disease"/>
            <person name="Wu L."/>
            <person name="Ma J."/>
        </authorList>
    </citation>
    <scope>NUCLEOTIDE SEQUENCE [LARGE SCALE GENOMIC DNA]</scope>
    <source>
        <strain evidence="3">JCM 9377</strain>
    </source>
</reference>
<organism evidence="2 3">
    <name type="scientific">Actinocorallia longicatena</name>
    <dbReference type="NCBI Taxonomy" id="111803"/>
    <lineage>
        <taxon>Bacteria</taxon>
        <taxon>Bacillati</taxon>
        <taxon>Actinomycetota</taxon>
        <taxon>Actinomycetes</taxon>
        <taxon>Streptosporangiales</taxon>
        <taxon>Thermomonosporaceae</taxon>
        <taxon>Actinocorallia</taxon>
    </lineage>
</organism>
<evidence type="ECO:0000313" key="2">
    <source>
        <dbReference type="EMBL" id="GAA3197512.1"/>
    </source>
</evidence>
<feature type="transmembrane region" description="Helical" evidence="1">
    <location>
        <begin position="270"/>
        <end position="291"/>
    </location>
</feature>
<dbReference type="EMBL" id="BAAAUV010000002">
    <property type="protein sequence ID" value="GAA3197512.1"/>
    <property type="molecule type" value="Genomic_DNA"/>
</dbReference>
<keyword evidence="1" id="KW-1133">Transmembrane helix</keyword>
<dbReference type="Proteomes" id="UP001501237">
    <property type="component" value="Unassembled WGS sequence"/>
</dbReference>
<feature type="transmembrane region" description="Helical" evidence="1">
    <location>
        <begin position="130"/>
        <end position="149"/>
    </location>
</feature>
<accession>A0ABP6PZM9</accession>
<feature type="transmembrane region" description="Helical" evidence="1">
    <location>
        <begin position="104"/>
        <end position="124"/>
    </location>
</feature>
<proteinExistence type="predicted"/>
<evidence type="ECO:0000313" key="3">
    <source>
        <dbReference type="Proteomes" id="UP001501237"/>
    </source>
</evidence>
<dbReference type="RefSeq" id="WP_344822369.1">
    <property type="nucleotide sequence ID" value="NZ_BAAAUV010000002.1"/>
</dbReference>
<comment type="caution">
    <text evidence="2">The sequence shown here is derived from an EMBL/GenBank/DDBJ whole genome shotgun (WGS) entry which is preliminary data.</text>
</comment>
<feature type="transmembrane region" description="Helical" evidence="1">
    <location>
        <begin position="226"/>
        <end position="249"/>
    </location>
</feature>
<gene>
    <name evidence="2" type="ORF">GCM10010468_08700</name>
</gene>
<name>A0ABP6PZM9_9ACTN</name>